<dbReference type="InterPro" id="IPR018820">
    <property type="entry name" value="BRE4-related_DUF2421"/>
</dbReference>
<dbReference type="OrthoDB" id="2274698at2759"/>
<evidence type="ECO:0000256" key="3">
    <source>
        <dbReference type="ARBA" id="ARBA00022989"/>
    </source>
</evidence>
<dbReference type="Pfam" id="PF13515">
    <property type="entry name" value="FUSC_2"/>
    <property type="match status" value="1"/>
</dbReference>
<feature type="transmembrane region" description="Helical" evidence="6">
    <location>
        <begin position="503"/>
        <end position="520"/>
    </location>
</feature>
<dbReference type="InterPro" id="IPR018823">
    <property type="entry name" value="ArAE_2_N"/>
</dbReference>
<evidence type="ECO:0000259" key="7">
    <source>
        <dbReference type="Pfam" id="PF10334"/>
    </source>
</evidence>
<evidence type="ECO:0000313" key="10">
    <source>
        <dbReference type="EMBL" id="OCL10610.1"/>
    </source>
</evidence>
<feature type="transmembrane region" description="Helical" evidence="6">
    <location>
        <begin position="61"/>
        <end position="79"/>
    </location>
</feature>
<accession>A0A8E2JUX6</accession>
<protein>
    <recommendedName>
        <fullName evidence="12">ER transporter 6TM N-terminal domain-containing protein</fullName>
    </recommendedName>
</protein>
<feature type="domain" description="Integral membrane bound transporter" evidence="9">
    <location>
        <begin position="526"/>
        <end position="663"/>
    </location>
</feature>
<dbReference type="PANTHER" id="PTHR37994">
    <property type="entry name" value="ARAE_2_N DOMAIN-CONTAINING PROTEIN-RELATED"/>
    <property type="match status" value="1"/>
</dbReference>
<name>A0A8E2JUX6_9PEZI</name>
<dbReference type="EMBL" id="KV749208">
    <property type="protein sequence ID" value="OCL10610.1"/>
    <property type="molecule type" value="Genomic_DNA"/>
</dbReference>
<evidence type="ECO:0000256" key="1">
    <source>
        <dbReference type="ARBA" id="ARBA00004141"/>
    </source>
</evidence>
<feature type="transmembrane region" description="Helical" evidence="6">
    <location>
        <begin position="605"/>
        <end position="622"/>
    </location>
</feature>
<dbReference type="Pfam" id="PF10334">
    <property type="entry name" value="BRE4"/>
    <property type="match status" value="1"/>
</dbReference>
<feature type="transmembrane region" description="Helical" evidence="6">
    <location>
        <begin position="572"/>
        <end position="593"/>
    </location>
</feature>
<sequence length="922" mass="102258">MWCAVRARENTTHIPKGPGANGPVPGTRVSPYNAAASANMAIWFFFWVWVANTFRAYRPQYFLPSIIFSIFINVTGTYGTQFATMDEAEALIVRLFEAFFAGFGISAAVSLFVIPFNSRDIIKTRILEDIHALKALLEAQSRFIVSLPTRTSRGIKHGSGSPDAEDAQYDRNERRTPWPEADEFEKAITKVADVQLTVQSELRYAAREVAWGKLGAEDFESVCGLLKNILFSVFGVESVVQATDRVERSGGWESYRSKKADASAEPRSSFLEGNEAEQWRSIITQLQGPVQKLTQAMIDGLDHSLYNLELAKRPASTRSDVESKGLPSSPGENDFATHLEAIIQDFLYQREGPLKEWCASNGINNSPPKDSTTPIDLSSQRHQSQLCLVLNLEYSLLATSRSILDLVKFANSKIEDGSMTKNRLILPGWKRTTEFFWAALSREDNNLDYEAYSTRSGTVTVRVRDAVQTGKDAEHLPPASVWEKLTDHLRGIPHFFGSPESAFGFRVAVGTMVIAIVCYLRNSQQFYIEQRMIWASIMVAVSMTQTAGSGIYGQFLRFAGTAVAMVASYIDWYIVNQHTAGIIVFVGITMFLYHYPLVKSANNPVVPMIGMVTVILIVGYELQVKQVGIPISVSNGQAYHPLYEIAPYRLATVAGGVGIAFLFTYFPSVITSRSSLRTDLGSSIYLLGHYYTSMYKTVSLRAQGTEGDPHDHRSPGRKLEKARSRVFAKELILLQGMKHHRTFISWEPTFGGKFPQETYDRLIGHTQNILQAMTVITLVSQSFQAFPPDSLSKAAPDSWLEGFKQLIASSWLASQEVTTLLSVISDAISAGKPLPPYFNAPQPVDLRQIISDLDANILSVKHVCEPGYSSFAVMQLALTMLADDLDGLLRETKTLVGEVDFSLDIVGMEDLEGDLDPISASE</sequence>
<dbReference type="Pfam" id="PF10337">
    <property type="entry name" value="ArAE_2_N"/>
    <property type="match status" value="1"/>
</dbReference>
<evidence type="ECO:0000259" key="8">
    <source>
        <dbReference type="Pfam" id="PF10337"/>
    </source>
</evidence>
<dbReference type="Proteomes" id="UP000250140">
    <property type="component" value="Unassembled WGS sequence"/>
</dbReference>
<feature type="transmembrane region" description="Helical" evidence="6">
    <location>
        <begin position="32"/>
        <end position="49"/>
    </location>
</feature>
<comment type="subcellular location">
    <subcellularLocation>
        <location evidence="1">Membrane</location>
        <topology evidence="1">Multi-pass membrane protein</topology>
    </subcellularLocation>
</comment>
<dbReference type="PANTHER" id="PTHR37994:SF4">
    <property type="entry name" value="ER TRANSPORTER 6TM N-TERMINAL DOMAIN-CONTAINING PROTEIN-RELATED"/>
    <property type="match status" value="1"/>
</dbReference>
<reference evidence="10 11" key="1">
    <citation type="journal article" date="2016" name="Nat. Commun.">
        <title>Ectomycorrhizal ecology is imprinted in the genome of the dominant symbiotic fungus Cenococcum geophilum.</title>
        <authorList>
            <consortium name="DOE Joint Genome Institute"/>
            <person name="Peter M."/>
            <person name="Kohler A."/>
            <person name="Ohm R.A."/>
            <person name="Kuo A."/>
            <person name="Krutzmann J."/>
            <person name="Morin E."/>
            <person name="Arend M."/>
            <person name="Barry K.W."/>
            <person name="Binder M."/>
            <person name="Choi C."/>
            <person name="Clum A."/>
            <person name="Copeland A."/>
            <person name="Grisel N."/>
            <person name="Haridas S."/>
            <person name="Kipfer T."/>
            <person name="LaButti K."/>
            <person name="Lindquist E."/>
            <person name="Lipzen A."/>
            <person name="Maire R."/>
            <person name="Meier B."/>
            <person name="Mihaltcheva S."/>
            <person name="Molinier V."/>
            <person name="Murat C."/>
            <person name="Poggeler S."/>
            <person name="Quandt C.A."/>
            <person name="Sperisen C."/>
            <person name="Tritt A."/>
            <person name="Tisserant E."/>
            <person name="Crous P.W."/>
            <person name="Henrissat B."/>
            <person name="Nehls U."/>
            <person name="Egli S."/>
            <person name="Spatafora J.W."/>
            <person name="Grigoriev I.V."/>
            <person name="Martin F.M."/>
        </authorList>
    </citation>
    <scope>NUCLEOTIDE SEQUENCE [LARGE SCALE GENOMIC DNA]</scope>
    <source>
        <strain evidence="10 11">CBS 207.34</strain>
    </source>
</reference>
<feature type="domain" description="Putative ER transporter 6TM N-terminal" evidence="8">
    <location>
        <begin position="32"/>
        <end position="248"/>
    </location>
</feature>
<dbReference type="GO" id="GO:0016020">
    <property type="term" value="C:membrane"/>
    <property type="evidence" value="ECO:0007669"/>
    <property type="project" value="UniProtKB-SubCell"/>
</dbReference>
<evidence type="ECO:0008006" key="12">
    <source>
        <dbReference type="Google" id="ProtNLM"/>
    </source>
</evidence>
<gene>
    <name evidence="10" type="ORF">AOQ84DRAFT_374763</name>
</gene>
<feature type="transmembrane region" description="Helical" evidence="6">
    <location>
        <begin position="648"/>
        <end position="667"/>
    </location>
</feature>
<feature type="transmembrane region" description="Helical" evidence="6">
    <location>
        <begin position="532"/>
        <end position="552"/>
    </location>
</feature>
<evidence type="ECO:0000256" key="5">
    <source>
        <dbReference type="SAM" id="MobiDB-lite"/>
    </source>
</evidence>
<evidence type="ECO:0000259" key="9">
    <source>
        <dbReference type="Pfam" id="PF13515"/>
    </source>
</evidence>
<feature type="region of interest" description="Disordered" evidence="5">
    <location>
        <begin position="153"/>
        <end position="175"/>
    </location>
</feature>
<evidence type="ECO:0000256" key="6">
    <source>
        <dbReference type="SAM" id="Phobius"/>
    </source>
</evidence>
<evidence type="ECO:0000313" key="11">
    <source>
        <dbReference type="Proteomes" id="UP000250140"/>
    </source>
</evidence>
<keyword evidence="3 6" id="KW-1133">Transmembrane helix</keyword>
<evidence type="ECO:0000256" key="4">
    <source>
        <dbReference type="ARBA" id="ARBA00023136"/>
    </source>
</evidence>
<feature type="transmembrane region" description="Helical" evidence="6">
    <location>
        <begin position="91"/>
        <end position="116"/>
    </location>
</feature>
<keyword evidence="11" id="KW-1185">Reference proteome</keyword>
<organism evidence="10 11">
    <name type="scientific">Glonium stellatum</name>
    <dbReference type="NCBI Taxonomy" id="574774"/>
    <lineage>
        <taxon>Eukaryota</taxon>
        <taxon>Fungi</taxon>
        <taxon>Dikarya</taxon>
        <taxon>Ascomycota</taxon>
        <taxon>Pezizomycotina</taxon>
        <taxon>Dothideomycetes</taxon>
        <taxon>Pleosporomycetidae</taxon>
        <taxon>Gloniales</taxon>
        <taxon>Gloniaceae</taxon>
        <taxon>Glonium</taxon>
    </lineage>
</organism>
<keyword evidence="4 6" id="KW-0472">Membrane</keyword>
<evidence type="ECO:0000256" key="2">
    <source>
        <dbReference type="ARBA" id="ARBA00022692"/>
    </source>
</evidence>
<feature type="domain" description="DUF2421" evidence="7">
    <location>
        <begin position="667"/>
        <end position="898"/>
    </location>
</feature>
<dbReference type="AlphaFoldDB" id="A0A8E2JUX6"/>
<keyword evidence="2 6" id="KW-0812">Transmembrane</keyword>
<proteinExistence type="predicted"/>
<dbReference type="InterPro" id="IPR049453">
    <property type="entry name" value="Memb_transporter_dom"/>
</dbReference>